<protein>
    <submittedName>
        <fullName evidence="1">Uncharacterized protein</fullName>
    </submittedName>
</protein>
<proteinExistence type="predicted"/>
<evidence type="ECO:0000313" key="2">
    <source>
        <dbReference type="Proteomes" id="UP000231383"/>
    </source>
</evidence>
<sequence length="61" mass="7037">EDLAHERATTFQKLINDAVRHYLLEKDRGKAKEIVFHSVDLGVPLDNLTRDDIYCDPKIPC</sequence>
<dbReference type="Proteomes" id="UP000231383">
    <property type="component" value="Unassembled WGS sequence"/>
</dbReference>
<dbReference type="EMBL" id="PFSC01000012">
    <property type="protein sequence ID" value="PJC34067.1"/>
    <property type="molecule type" value="Genomic_DNA"/>
</dbReference>
<reference evidence="2" key="1">
    <citation type="submission" date="2017-09" db="EMBL/GenBank/DDBJ databases">
        <title>Depth-based differentiation of microbial function through sediment-hosted aquifers and enrichment of novel symbionts in the deep terrestrial subsurface.</title>
        <authorList>
            <person name="Probst A.J."/>
            <person name="Ladd B."/>
            <person name="Jarett J.K."/>
            <person name="Geller-Mcgrath D.E."/>
            <person name="Sieber C.M.K."/>
            <person name="Emerson J.B."/>
            <person name="Anantharaman K."/>
            <person name="Thomas B.C."/>
            <person name="Malmstrom R."/>
            <person name="Stieglmeier M."/>
            <person name="Klingl A."/>
            <person name="Woyke T."/>
            <person name="Ryan C.M."/>
            <person name="Banfield J.F."/>
        </authorList>
    </citation>
    <scope>NUCLEOTIDE SEQUENCE [LARGE SCALE GENOMIC DNA]</scope>
</reference>
<gene>
    <name evidence="1" type="ORF">CO051_00435</name>
</gene>
<evidence type="ECO:0000313" key="1">
    <source>
        <dbReference type="EMBL" id="PJC34067.1"/>
    </source>
</evidence>
<name>A0A2M8F456_9BACT</name>
<accession>A0A2M8F456</accession>
<comment type="caution">
    <text evidence="1">The sequence shown here is derived from an EMBL/GenBank/DDBJ whole genome shotgun (WGS) entry which is preliminary data.</text>
</comment>
<organism evidence="1 2">
    <name type="scientific">Candidatus Roizmanbacteria bacterium CG_4_9_14_0_2_um_filter_39_13</name>
    <dbReference type="NCBI Taxonomy" id="1974839"/>
    <lineage>
        <taxon>Bacteria</taxon>
        <taxon>Candidatus Roizmaniibacteriota</taxon>
    </lineage>
</organism>
<dbReference type="AlphaFoldDB" id="A0A2M8F456"/>
<feature type="non-terminal residue" evidence="1">
    <location>
        <position position="1"/>
    </location>
</feature>